<evidence type="ECO:0000313" key="2">
    <source>
        <dbReference type="Proteomes" id="UP000660611"/>
    </source>
</evidence>
<dbReference type="RefSeq" id="WP_203847252.1">
    <property type="nucleotide sequence ID" value="NZ_BAAAVW010000011.1"/>
</dbReference>
<name>A0A919PLK1_9ACTN</name>
<keyword evidence="2" id="KW-1185">Reference proteome</keyword>
<reference evidence="1" key="1">
    <citation type="submission" date="2021-01" db="EMBL/GenBank/DDBJ databases">
        <title>Whole genome shotgun sequence of Dactylosporangium siamense NBRC 106093.</title>
        <authorList>
            <person name="Komaki H."/>
            <person name="Tamura T."/>
        </authorList>
    </citation>
    <scope>NUCLEOTIDE SEQUENCE</scope>
    <source>
        <strain evidence="1">NBRC 106093</strain>
    </source>
</reference>
<dbReference type="AlphaFoldDB" id="A0A919PLK1"/>
<dbReference type="EMBL" id="BONQ01000052">
    <property type="protein sequence ID" value="GIG45456.1"/>
    <property type="molecule type" value="Genomic_DNA"/>
</dbReference>
<sequence>MGSSPRWLSRYKDGQQDQVWQELRLLGGAVRESEWAGEAQLVCDEMAHRARHNVELIVERLTAEGYRFHRNDDEETPTRGHIPPGPGAEAQAAWLQERFGAVPMTLLSWVRIVGDVWLVGTHPQWASSASGDPLVLQVEGTHHPDSSIRDYFDEGWTGWQQDQADDPDNAGLFVLPLAPDRYHKANVSGGGPYGMVLPDRCVDGLFNWETTMPFVSYLNWVFREGGFPWPSGEATQWRVRRRLVGGMLRL</sequence>
<accession>A0A919PLK1</accession>
<dbReference type="Proteomes" id="UP000660611">
    <property type="component" value="Unassembled WGS sequence"/>
</dbReference>
<evidence type="ECO:0000313" key="1">
    <source>
        <dbReference type="EMBL" id="GIG45456.1"/>
    </source>
</evidence>
<organism evidence="1 2">
    <name type="scientific">Dactylosporangium siamense</name>
    <dbReference type="NCBI Taxonomy" id="685454"/>
    <lineage>
        <taxon>Bacteria</taxon>
        <taxon>Bacillati</taxon>
        <taxon>Actinomycetota</taxon>
        <taxon>Actinomycetes</taxon>
        <taxon>Micromonosporales</taxon>
        <taxon>Micromonosporaceae</taxon>
        <taxon>Dactylosporangium</taxon>
    </lineage>
</organism>
<comment type="caution">
    <text evidence="1">The sequence shown here is derived from an EMBL/GenBank/DDBJ whole genome shotgun (WGS) entry which is preliminary data.</text>
</comment>
<protein>
    <submittedName>
        <fullName evidence="1">Uncharacterized protein</fullName>
    </submittedName>
</protein>
<gene>
    <name evidence="1" type="ORF">Dsi01nite_034970</name>
</gene>
<proteinExistence type="predicted"/>